<evidence type="ECO:0000313" key="1">
    <source>
        <dbReference type="EMBL" id="GAG91401.1"/>
    </source>
</evidence>
<accession>X1D4J9</accession>
<dbReference type="AlphaFoldDB" id="X1D4J9"/>
<dbReference type="EMBL" id="BART01025947">
    <property type="protein sequence ID" value="GAG91401.1"/>
    <property type="molecule type" value="Genomic_DNA"/>
</dbReference>
<name>X1D4J9_9ZZZZ</name>
<proteinExistence type="predicted"/>
<feature type="non-terminal residue" evidence="1">
    <location>
        <position position="30"/>
    </location>
</feature>
<organism evidence="1">
    <name type="scientific">marine sediment metagenome</name>
    <dbReference type="NCBI Taxonomy" id="412755"/>
    <lineage>
        <taxon>unclassified sequences</taxon>
        <taxon>metagenomes</taxon>
        <taxon>ecological metagenomes</taxon>
    </lineage>
</organism>
<reference evidence="1" key="1">
    <citation type="journal article" date="2014" name="Front. Microbiol.">
        <title>High frequency of phylogenetically diverse reductive dehalogenase-homologous genes in deep subseafloor sedimentary metagenomes.</title>
        <authorList>
            <person name="Kawai M."/>
            <person name="Futagami T."/>
            <person name="Toyoda A."/>
            <person name="Takaki Y."/>
            <person name="Nishi S."/>
            <person name="Hori S."/>
            <person name="Arai W."/>
            <person name="Tsubouchi T."/>
            <person name="Morono Y."/>
            <person name="Uchiyama I."/>
            <person name="Ito T."/>
            <person name="Fujiyama A."/>
            <person name="Inagaki F."/>
            <person name="Takami H."/>
        </authorList>
    </citation>
    <scope>NUCLEOTIDE SEQUENCE</scope>
    <source>
        <strain evidence="1">Expedition CK06-06</strain>
    </source>
</reference>
<protein>
    <submittedName>
        <fullName evidence="1">Uncharacterized protein</fullName>
    </submittedName>
</protein>
<comment type="caution">
    <text evidence="1">The sequence shown here is derived from an EMBL/GenBank/DDBJ whole genome shotgun (WGS) entry which is preliminary data.</text>
</comment>
<gene>
    <name evidence="1" type="ORF">S01H4_46437</name>
</gene>
<sequence>MADLVVILNINMILDQAVDLSLLHILVEEI</sequence>